<dbReference type="GO" id="GO:0007062">
    <property type="term" value="P:sister chromatid cohesion"/>
    <property type="evidence" value="ECO:0000318"/>
    <property type="project" value="GO_Central"/>
</dbReference>
<feature type="region of interest" description="Disordered" evidence="7">
    <location>
        <begin position="735"/>
        <end position="757"/>
    </location>
</feature>
<keyword evidence="5" id="KW-0539">Nucleus</keyword>
<dbReference type="GO" id="GO:0008278">
    <property type="term" value="C:cohesin complex"/>
    <property type="evidence" value="ECO:0000318"/>
    <property type="project" value="GO_Central"/>
</dbReference>
<evidence type="ECO:0000256" key="1">
    <source>
        <dbReference type="ARBA" id="ARBA00004123"/>
    </source>
</evidence>
<dbReference type="CDD" id="cd21793">
    <property type="entry name" value="Rad21_Rec8_M_AtSYN1-like"/>
    <property type="match status" value="1"/>
</dbReference>
<sequence>MFYSQFILAKKGPLGTIWIAAHLERKLRKNQVTETNISVSVDSILFPEVPIALRLSGHLLLGVVRIYSRKVNYLFHDCSEALVKIKQAFHAGAVDLPPEAATAPFHSITLPETFDLDEFEPLPDREMHLLHSNGAVDHHVTTREQITLQDPLEDSSYLESQFGLDERFPEGDVPRMGIDFDEDLLDKPSREASPDAVTLQEDEVLRVNMGDGMDYDEMDRMEPMDVDDDHHEPGTPALGMDMDLDYQPEAEGIEDGDLNRSPGMIEDLERDRHSEEIEHDNFELELNKPDQLEPATPGTLETEEDEGKGVFVEEADKEEKVDEEETAEKPGIDDHVQKADEEEPSFEKEEVDKQEVVEDERAGLEVERETSLEREREAELLGEGVGEGERQGEAEGEVEVEGEVEGDVEGEGEGERLGGLPREDDGKLDVDYSPEMITAEEDGKVDDENKQEVPEYETVMSAVEVPNQEPDVFDLDQDMEREMPFKDQDVFVEDKDPMLVEDREAVMQLDDPILGAGEPVSPVNSPAMPMFNPDALPGDDDVLASLLGRGTPALKLIPTPSETVAVPKPRRKQGQRKRKIVMDMTTILPADVMREQLMNTDDIRRVRRKAPCTRQELWSVQKDTLGQQIFCEHSVPGLCGDLRILFQRVYVAGEADLPLADDGQAEPSVSEAAPEQQEAFPLDDAAGEMQVDAEVAEVAEAHVELVIEDQVLQVSPNERLEKEADAAPVEVMANEAPREPDESQSLDDGQDAGKALPPIQYDEASPVDGAVAEAVEAETTDAYRTPAEIVNEDGAQFSTLEVSIEEKSPKSPTTEEPLLGLEQEVVEEREEVPSVNKEVDGDSITAPATEVVVVVDAETEAEAELDVEPIQPEVEAAGPAEPEPEPEVEVDPVQVAEIVNEDVPEVIMEEMLEPIPEMLPMNIAEDSNVDEQKSLEGEFVGTKTDDPEVASPPIQVEEAKTPEEQPPVEELGFLADSRDTVFLAADDDDLCEEAEDFQDGNDYGQKETLVQDNSGWSARTRAVGHYLRSTLESKDAHMKKREEEGIPKLGLDQILVGKSRKEAARMFFETLVLKTKDYIHVEQDVPYGDIQISARPKLLKANF</sequence>
<evidence type="ECO:0000259" key="9">
    <source>
        <dbReference type="Pfam" id="PF04825"/>
    </source>
</evidence>
<dbReference type="PANTHER" id="PTHR12585:SF69">
    <property type="entry name" value="FI11703P"/>
    <property type="match status" value="1"/>
</dbReference>
<protein>
    <recommendedName>
        <fullName evidence="12">Rad21/Rec8-like protein N-terminal domain-containing protein</fullName>
    </recommendedName>
</protein>
<evidence type="ECO:0000313" key="10">
    <source>
        <dbReference type="EMBL" id="PTQ43048.1"/>
    </source>
</evidence>
<dbReference type="Pfam" id="PF04824">
    <property type="entry name" value="Rad21_Rec8"/>
    <property type="match status" value="1"/>
</dbReference>
<evidence type="ECO:0008006" key="12">
    <source>
        <dbReference type="Google" id="ProtNLM"/>
    </source>
</evidence>
<dbReference type="GO" id="GO:0007059">
    <property type="term" value="P:chromosome segregation"/>
    <property type="evidence" value="ECO:0007669"/>
    <property type="project" value="UniProtKB-KW"/>
</dbReference>
<dbReference type="Proteomes" id="UP000244005">
    <property type="component" value="Unassembled WGS sequence"/>
</dbReference>
<keyword evidence="4" id="KW-0159">Chromosome partition</keyword>
<dbReference type="PANTHER" id="PTHR12585">
    <property type="entry name" value="SCC1 / RAD21 FAMILY MEMBER"/>
    <property type="match status" value="1"/>
</dbReference>
<accession>A0A2R6XAD0</accession>
<dbReference type="GO" id="GO:0005634">
    <property type="term" value="C:nucleus"/>
    <property type="evidence" value="ECO:0007669"/>
    <property type="project" value="UniProtKB-SubCell"/>
</dbReference>
<feature type="domain" description="Rad21/Rec8-like protein N-terminal" evidence="9">
    <location>
        <begin position="1"/>
        <end position="100"/>
    </location>
</feature>
<keyword evidence="3" id="KW-0132">Cell division</keyword>
<evidence type="ECO:0000256" key="5">
    <source>
        <dbReference type="ARBA" id="ARBA00023242"/>
    </source>
</evidence>
<organism evidence="10 11">
    <name type="scientific">Marchantia polymorpha</name>
    <name type="common">Common liverwort</name>
    <name type="synonym">Marchantia aquatica</name>
    <dbReference type="NCBI Taxonomy" id="3197"/>
    <lineage>
        <taxon>Eukaryota</taxon>
        <taxon>Viridiplantae</taxon>
        <taxon>Streptophyta</taxon>
        <taxon>Embryophyta</taxon>
        <taxon>Marchantiophyta</taxon>
        <taxon>Marchantiopsida</taxon>
        <taxon>Marchantiidae</taxon>
        <taxon>Marchantiales</taxon>
        <taxon>Marchantiaceae</taxon>
        <taxon>Marchantia</taxon>
    </lineage>
</organism>
<feature type="compositionally biased region" description="Acidic residues" evidence="7">
    <location>
        <begin position="313"/>
        <end position="326"/>
    </location>
</feature>
<feature type="compositionally biased region" description="Acidic residues" evidence="7">
    <location>
        <begin position="394"/>
        <end position="412"/>
    </location>
</feature>
<dbReference type="SUPFAM" id="SSF46785">
    <property type="entry name" value="Winged helix' DNA-binding domain"/>
    <property type="match status" value="1"/>
</dbReference>
<gene>
    <name evidence="10" type="ORF">MARPO_0027s0147</name>
</gene>
<evidence type="ECO:0000256" key="7">
    <source>
        <dbReference type="SAM" id="MobiDB-lite"/>
    </source>
</evidence>
<dbReference type="AlphaFoldDB" id="A0A2R6XAD0"/>
<keyword evidence="3" id="KW-0498">Mitosis</keyword>
<feature type="domain" description="Rad21/Rec8-like protein C-terminal eukaryotic" evidence="8">
    <location>
        <begin position="1050"/>
        <end position="1098"/>
    </location>
</feature>
<evidence type="ECO:0000256" key="4">
    <source>
        <dbReference type="ARBA" id="ARBA00022829"/>
    </source>
</evidence>
<dbReference type="GO" id="GO:0003682">
    <property type="term" value="F:chromatin binding"/>
    <property type="evidence" value="ECO:0000318"/>
    <property type="project" value="GO_Central"/>
</dbReference>
<dbReference type="EMBL" id="KZ772699">
    <property type="protein sequence ID" value="PTQ43048.1"/>
    <property type="molecule type" value="Genomic_DNA"/>
</dbReference>
<dbReference type="Gramene" id="Mp5g04800.1">
    <property type="protein sequence ID" value="Mp5g04800.1.cds"/>
    <property type="gene ID" value="Mp5g04800"/>
</dbReference>
<dbReference type="Gene3D" id="1.10.10.580">
    <property type="entry name" value="Structural maintenance of chromosome 1. Chain E"/>
    <property type="match status" value="1"/>
</dbReference>
<dbReference type="InterPro" id="IPR023093">
    <property type="entry name" value="ScpA-like_C"/>
</dbReference>
<evidence type="ECO:0000313" key="11">
    <source>
        <dbReference type="Proteomes" id="UP000244005"/>
    </source>
</evidence>
<keyword evidence="3" id="KW-0131">Cell cycle</keyword>
<dbReference type="InterPro" id="IPR006909">
    <property type="entry name" value="Rad21/Rec8_C_eu"/>
</dbReference>
<feature type="compositionally biased region" description="Basic and acidic residues" evidence="7">
    <location>
        <begin position="327"/>
        <end position="379"/>
    </location>
</feature>
<comment type="subcellular location">
    <subcellularLocation>
        <location evidence="1">Nucleus</location>
    </subcellularLocation>
</comment>
<feature type="compositionally biased region" description="Basic and acidic residues" evidence="7">
    <location>
        <begin position="413"/>
        <end position="429"/>
    </location>
</feature>
<name>A0A2R6XAD0_MARPO</name>
<proteinExistence type="inferred from homology"/>
<feature type="region of interest" description="Disordered" evidence="7">
    <location>
        <begin position="861"/>
        <end position="893"/>
    </location>
</feature>
<comment type="subunit">
    <text evidence="6">Component of the cohesin complex.</text>
</comment>
<comment type="similarity">
    <text evidence="2">Belongs to the rad21 family.</text>
</comment>
<dbReference type="OrthoDB" id="10071381at2759"/>
<dbReference type="Pfam" id="PF04825">
    <property type="entry name" value="Rad21_Rec8_N"/>
    <property type="match status" value="1"/>
</dbReference>
<keyword evidence="11" id="KW-1185">Reference proteome</keyword>
<evidence type="ECO:0000259" key="8">
    <source>
        <dbReference type="Pfam" id="PF04824"/>
    </source>
</evidence>
<dbReference type="FunFam" id="1.10.10.580:FF:000002">
    <property type="entry name" value="Sister chromatid cohesion 1 protein 4"/>
    <property type="match status" value="1"/>
</dbReference>
<feature type="region of interest" description="Disordered" evidence="7">
    <location>
        <begin position="939"/>
        <end position="966"/>
    </location>
</feature>
<reference evidence="11" key="1">
    <citation type="journal article" date="2017" name="Cell">
        <title>Insights into land plant evolution garnered from the Marchantia polymorpha genome.</title>
        <authorList>
            <person name="Bowman J.L."/>
            <person name="Kohchi T."/>
            <person name="Yamato K.T."/>
            <person name="Jenkins J."/>
            <person name="Shu S."/>
            <person name="Ishizaki K."/>
            <person name="Yamaoka S."/>
            <person name="Nishihama R."/>
            <person name="Nakamura Y."/>
            <person name="Berger F."/>
            <person name="Adam C."/>
            <person name="Aki S.S."/>
            <person name="Althoff F."/>
            <person name="Araki T."/>
            <person name="Arteaga-Vazquez M.A."/>
            <person name="Balasubrmanian S."/>
            <person name="Barry K."/>
            <person name="Bauer D."/>
            <person name="Boehm C.R."/>
            <person name="Briginshaw L."/>
            <person name="Caballero-Perez J."/>
            <person name="Catarino B."/>
            <person name="Chen F."/>
            <person name="Chiyoda S."/>
            <person name="Chovatia M."/>
            <person name="Davies K.M."/>
            <person name="Delmans M."/>
            <person name="Demura T."/>
            <person name="Dierschke T."/>
            <person name="Dolan L."/>
            <person name="Dorantes-Acosta A.E."/>
            <person name="Eklund D.M."/>
            <person name="Florent S.N."/>
            <person name="Flores-Sandoval E."/>
            <person name="Fujiyama A."/>
            <person name="Fukuzawa H."/>
            <person name="Galik B."/>
            <person name="Grimanelli D."/>
            <person name="Grimwood J."/>
            <person name="Grossniklaus U."/>
            <person name="Hamada T."/>
            <person name="Haseloff J."/>
            <person name="Hetherington A.J."/>
            <person name="Higo A."/>
            <person name="Hirakawa Y."/>
            <person name="Hundley H.N."/>
            <person name="Ikeda Y."/>
            <person name="Inoue K."/>
            <person name="Inoue S.I."/>
            <person name="Ishida S."/>
            <person name="Jia Q."/>
            <person name="Kakita M."/>
            <person name="Kanazawa T."/>
            <person name="Kawai Y."/>
            <person name="Kawashima T."/>
            <person name="Kennedy M."/>
            <person name="Kinose K."/>
            <person name="Kinoshita T."/>
            <person name="Kohara Y."/>
            <person name="Koide E."/>
            <person name="Komatsu K."/>
            <person name="Kopischke S."/>
            <person name="Kubo M."/>
            <person name="Kyozuka J."/>
            <person name="Lagercrantz U."/>
            <person name="Lin S.S."/>
            <person name="Lindquist E."/>
            <person name="Lipzen A.M."/>
            <person name="Lu C.W."/>
            <person name="De Luna E."/>
            <person name="Martienssen R.A."/>
            <person name="Minamino N."/>
            <person name="Mizutani M."/>
            <person name="Mizutani M."/>
            <person name="Mochizuki N."/>
            <person name="Monte I."/>
            <person name="Mosher R."/>
            <person name="Nagasaki H."/>
            <person name="Nakagami H."/>
            <person name="Naramoto S."/>
            <person name="Nishitani K."/>
            <person name="Ohtani M."/>
            <person name="Okamoto T."/>
            <person name="Okumura M."/>
            <person name="Phillips J."/>
            <person name="Pollak B."/>
            <person name="Reinders A."/>
            <person name="Rovekamp M."/>
            <person name="Sano R."/>
            <person name="Sawa S."/>
            <person name="Schmid M.W."/>
            <person name="Shirakawa M."/>
            <person name="Solano R."/>
            <person name="Spunde A."/>
            <person name="Suetsugu N."/>
            <person name="Sugano S."/>
            <person name="Sugiyama A."/>
            <person name="Sun R."/>
            <person name="Suzuki Y."/>
            <person name="Takenaka M."/>
            <person name="Takezawa D."/>
            <person name="Tomogane H."/>
            <person name="Tsuzuki M."/>
            <person name="Ueda T."/>
            <person name="Umeda M."/>
            <person name="Ward J.M."/>
            <person name="Watanabe Y."/>
            <person name="Yazaki K."/>
            <person name="Yokoyama R."/>
            <person name="Yoshitake Y."/>
            <person name="Yotsui I."/>
            <person name="Zachgo S."/>
            <person name="Schmutz J."/>
        </authorList>
    </citation>
    <scope>NUCLEOTIDE SEQUENCE [LARGE SCALE GENOMIC DNA]</scope>
    <source>
        <strain evidence="11">Tak-1</strain>
    </source>
</reference>
<feature type="region of interest" description="Disordered" evidence="7">
    <location>
        <begin position="285"/>
        <end position="429"/>
    </location>
</feature>
<dbReference type="InterPro" id="IPR039781">
    <property type="entry name" value="Rad21/Rec8-like"/>
</dbReference>
<evidence type="ECO:0000256" key="6">
    <source>
        <dbReference type="ARBA" id="ARBA00064543"/>
    </source>
</evidence>
<evidence type="ECO:0000256" key="2">
    <source>
        <dbReference type="ARBA" id="ARBA00009870"/>
    </source>
</evidence>
<evidence type="ECO:0000256" key="3">
    <source>
        <dbReference type="ARBA" id="ARBA00022776"/>
    </source>
</evidence>
<dbReference type="OMA" id="HITNEME"/>
<dbReference type="InterPro" id="IPR006910">
    <property type="entry name" value="Rad21_Rec8_N"/>
</dbReference>
<dbReference type="InterPro" id="IPR036390">
    <property type="entry name" value="WH_DNA-bd_sf"/>
</dbReference>
<dbReference type="GO" id="GO:1990414">
    <property type="term" value="P:replication-born double-strand break repair via sister chromatid exchange"/>
    <property type="evidence" value="ECO:0000318"/>
    <property type="project" value="GO_Central"/>
</dbReference>
<feature type="compositionally biased region" description="Low complexity" evidence="7">
    <location>
        <begin position="868"/>
        <end position="880"/>
    </location>
</feature>